<dbReference type="PROSITE" id="PS50929">
    <property type="entry name" value="ABC_TM1F"/>
    <property type="match status" value="1"/>
</dbReference>
<reference evidence="11 12" key="1">
    <citation type="submission" date="2021-03" db="EMBL/GenBank/DDBJ databases">
        <title>Antimicrobial resistance genes in bacteria isolated from Japanese honey, and their potential for conferring macrolide and lincosamide resistance in the American foulbrood pathogen Paenibacillus larvae.</title>
        <authorList>
            <person name="Okamoto M."/>
            <person name="Kumagai M."/>
            <person name="Kanamori H."/>
            <person name="Takamatsu D."/>
        </authorList>
    </citation>
    <scope>NUCLEOTIDE SEQUENCE [LARGE SCALE GENOMIC DNA]</scope>
    <source>
        <strain evidence="11 12">J15TS10</strain>
    </source>
</reference>
<dbReference type="InterPro" id="IPR003593">
    <property type="entry name" value="AAA+_ATPase"/>
</dbReference>
<keyword evidence="4" id="KW-0067">ATP-binding</keyword>
<evidence type="ECO:0000256" key="3">
    <source>
        <dbReference type="ARBA" id="ARBA00022741"/>
    </source>
</evidence>
<evidence type="ECO:0000259" key="10">
    <source>
        <dbReference type="PROSITE" id="PS50929"/>
    </source>
</evidence>
<comment type="caution">
    <text evidence="11">The sequence shown here is derived from an EMBL/GenBank/DDBJ whole genome shotgun (WGS) entry which is preliminary data.</text>
</comment>
<gene>
    <name evidence="11" type="ORF">J15TS10_25710</name>
</gene>
<keyword evidence="12" id="KW-1185">Reference proteome</keyword>
<dbReference type="SUPFAM" id="SSF52540">
    <property type="entry name" value="P-loop containing nucleoside triphosphate hydrolases"/>
    <property type="match status" value="1"/>
</dbReference>
<dbReference type="InterPro" id="IPR003439">
    <property type="entry name" value="ABC_transporter-like_ATP-bd"/>
</dbReference>
<sequence length="676" mass="75583">MSMREDAMDWNREKSPARHSAGQEQQGQWITPYFRAYSGRFALYLILGTLTILAASMLMFTSGFLISKSSLQPYNILLVYVPIVGIRAFGIGRAVIHYVERLVGHDAVLRILSKMRVRLYNILEPQALFIRSRYRAGDILGVLADDIEQLQNVYIRTVFPSLVAVIIYGIAVIALGQFDWLFALLVAGYIFILVAVLPYISLILTRRTNAEVKRERNGLYQKLTDAVMGIGDWVVSGRPAEFLESYEHDEDVVARKERKLRAWARWRSLIGQLVVGIAVVSMIYWSGGQAAAGQIDPVLIAAFVLVVFPLADAFLPLSEAIERTPQYQESLRRLDRITHPALVRPMDTVVDGTHAESALYQQRVAVVLEAAQAMDVHVELQGVSFAYEAERNTQKDREQKDHEQMAERTKENGRKQKDREQKAERIKENGLEQKNHDQKVAQTAAEGILYSVRDVSLNLPQGKRVMVIGRSGAGKSTLLKLIQGAISPVEGSVLINGVPAAHLGDDISKVISVLNQSPHLFDTTVANNIRLGRQSATEEELGLAVQQAQLDGLIATLPAGLDTPMRETGQRFSGGERQRVALARILLQDAPVLVLDEPTVGLDPRTERELLSTIFRSTEGKTLVWVTHHLVGAEMMDEIVFMEHGEILMRGTHEELLARELRYRSLYALDRPEDIG</sequence>
<feature type="transmembrane region" description="Helical" evidence="8">
    <location>
        <begin position="153"/>
        <end position="174"/>
    </location>
</feature>
<dbReference type="InterPro" id="IPR017871">
    <property type="entry name" value="ABC_transporter-like_CS"/>
</dbReference>
<feature type="compositionally biased region" description="Basic and acidic residues" evidence="7">
    <location>
        <begin position="1"/>
        <end position="16"/>
    </location>
</feature>
<feature type="transmembrane region" description="Helical" evidence="8">
    <location>
        <begin position="180"/>
        <end position="204"/>
    </location>
</feature>
<feature type="transmembrane region" description="Helical" evidence="8">
    <location>
        <begin position="41"/>
        <end position="65"/>
    </location>
</feature>
<evidence type="ECO:0008006" key="13">
    <source>
        <dbReference type="Google" id="ProtNLM"/>
    </source>
</evidence>
<evidence type="ECO:0000259" key="9">
    <source>
        <dbReference type="PROSITE" id="PS50893"/>
    </source>
</evidence>
<dbReference type="PANTHER" id="PTHR24221:SF653">
    <property type="entry name" value="TRANSPORT ATP-BINDING PROTEIN CYDC"/>
    <property type="match status" value="1"/>
</dbReference>
<accession>A0ABQ4MRZ1</accession>
<dbReference type="PROSITE" id="PS50893">
    <property type="entry name" value="ABC_TRANSPORTER_2"/>
    <property type="match status" value="1"/>
</dbReference>
<evidence type="ECO:0000256" key="2">
    <source>
        <dbReference type="ARBA" id="ARBA00022692"/>
    </source>
</evidence>
<evidence type="ECO:0000256" key="1">
    <source>
        <dbReference type="ARBA" id="ARBA00004651"/>
    </source>
</evidence>
<feature type="domain" description="ABC transmembrane type-1" evidence="10">
    <location>
        <begin position="42"/>
        <end position="326"/>
    </location>
</feature>
<dbReference type="SUPFAM" id="SSF90123">
    <property type="entry name" value="ABC transporter transmembrane region"/>
    <property type="match status" value="1"/>
</dbReference>
<evidence type="ECO:0000256" key="5">
    <source>
        <dbReference type="ARBA" id="ARBA00022989"/>
    </source>
</evidence>
<feature type="transmembrane region" description="Helical" evidence="8">
    <location>
        <begin position="77"/>
        <end position="96"/>
    </location>
</feature>
<dbReference type="InterPro" id="IPR011527">
    <property type="entry name" value="ABC1_TM_dom"/>
</dbReference>
<keyword evidence="5 8" id="KW-1133">Transmembrane helix</keyword>
<keyword evidence="6 8" id="KW-0472">Membrane</keyword>
<name>A0ABQ4MRZ1_9BACL</name>
<dbReference type="InterPro" id="IPR039421">
    <property type="entry name" value="Type_1_exporter"/>
</dbReference>
<evidence type="ECO:0000313" key="12">
    <source>
        <dbReference type="Proteomes" id="UP000681290"/>
    </source>
</evidence>
<evidence type="ECO:0000256" key="8">
    <source>
        <dbReference type="SAM" id="Phobius"/>
    </source>
</evidence>
<organism evidence="11 12">
    <name type="scientific">Paenibacillus woosongensis</name>
    <dbReference type="NCBI Taxonomy" id="307580"/>
    <lineage>
        <taxon>Bacteria</taxon>
        <taxon>Bacillati</taxon>
        <taxon>Bacillota</taxon>
        <taxon>Bacilli</taxon>
        <taxon>Bacillales</taxon>
        <taxon>Paenibacillaceae</taxon>
        <taxon>Paenibacillus</taxon>
    </lineage>
</organism>
<dbReference type="Gene3D" id="1.20.1560.10">
    <property type="entry name" value="ABC transporter type 1, transmembrane domain"/>
    <property type="match status" value="1"/>
</dbReference>
<dbReference type="PANTHER" id="PTHR24221">
    <property type="entry name" value="ATP-BINDING CASSETTE SUB-FAMILY B"/>
    <property type="match status" value="1"/>
</dbReference>
<protein>
    <recommendedName>
        <fullName evidence="13">Thiol reductant ABC exporter subunit CydC</fullName>
    </recommendedName>
</protein>
<evidence type="ECO:0000256" key="4">
    <source>
        <dbReference type="ARBA" id="ARBA00022840"/>
    </source>
</evidence>
<evidence type="ECO:0000313" key="11">
    <source>
        <dbReference type="EMBL" id="GIP58757.1"/>
    </source>
</evidence>
<feature type="region of interest" description="Disordered" evidence="7">
    <location>
        <begin position="390"/>
        <end position="439"/>
    </location>
</feature>
<proteinExistence type="predicted"/>
<dbReference type="InterPro" id="IPR036640">
    <property type="entry name" value="ABC1_TM_sf"/>
</dbReference>
<dbReference type="SMART" id="SM00382">
    <property type="entry name" value="AAA"/>
    <property type="match status" value="1"/>
</dbReference>
<comment type="subcellular location">
    <subcellularLocation>
        <location evidence="1">Cell membrane</location>
        <topology evidence="1">Multi-pass membrane protein</topology>
    </subcellularLocation>
</comment>
<dbReference type="Proteomes" id="UP000681290">
    <property type="component" value="Unassembled WGS sequence"/>
</dbReference>
<feature type="region of interest" description="Disordered" evidence="7">
    <location>
        <begin position="1"/>
        <end position="24"/>
    </location>
</feature>
<dbReference type="Pfam" id="PF00005">
    <property type="entry name" value="ABC_tran"/>
    <property type="match status" value="1"/>
</dbReference>
<dbReference type="EMBL" id="BOSM01000004">
    <property type="protein sequence ID" value="GIP58757.1"/>
    <property type="molecule type" value="Genomic_DNA"/>
</dbReference>
<evidence type="ECO:0000256" key="6">
    <source>
        <dbReference type="ARBA" id="ARBA00023136"/>
    </source>
</evidence>
<feature type="domain" description="ABC transporter" evidence="9">
    <location>
        <begin position="435"/>
        <end position="669"/>
    </location>
</feature>
<feature type="transmembrane region" description="Helical" evidence="8">
    <location>
        <begin position="298"/>
        <end position="317"/>
    </location>
</feature>
<dbReference type="Gene3D" id="3.40.50.300">
    <property type="entry name" value="P-loop containing nucleotide triphosphate hydrolases"/>
    <property type="match status" value="1"/>
</dbReference>
<evidence type="ECO:0000256" key="7">
    <source>
        <dbReference type="SAM" id="MobiDB-lite"/>
    </source>
</evidence>
<keyword evidence="2 8" id="KW-0812">Transmembrane</keyword>
<dbReference type="PROSITE" id="PS00211">
    <property type="entry name" value="ABC_TRANSPORTER_1"/>
    <property type="match status" value="1"/>
</dbReference>
<dbReference type="InterPro" id="IPR027417">
    <property type="entry name" value="P-loop_NTPase"/>
</dbReference>
<keyword evidence="3" id="KW-0547">Nucleotide-binding</keyword>
<dbReference type="Pfam" id="PF00664">
    <property type="entry name" value="ABC_membrane"/>
    <property type="match status" value="1"/>
</dbReference>
<feature type="transmembrane region" description="Helical" evidence="8">
    <location>
        <begin position="266"/>
        <end position="286"/>
    </location>
</feature>